<dbReference type="PANTHER" id="PTHR32182">
    <property type="entry name" value="DNA REPLICATION AND REPAIR PROTEIN RECF"/>
    <property type="match status" value="1"/>
</dbReference>
<sequence>MTNKTKIERTLESKAKKGELLPTFQLFQNYSLGQDVDVNEDLALEYFGKCFRYLQNDNDSKPENRFILEKLDLVNFRQFDHLKIKLESDITVLIGDNGCGKTTIMEAISKTLSWICANLKKEGANGQRINDSLDIKNDAKESFTDIISSFSFGDGVKHLSATLSKAKVGAEKKRDNDIKNLKALADVWRVINAQRIINLPLMAFYSVERSHPIKNAKKYNKEASLLRDNRFDAYTDSLKGAGKFEHFITWYIRLHKKSNFKNAELLNREVEELSQSVKQGMNALEPLLIEKQQQLESLSKNNKVHSEKNNFDDVKVIDIIDNVICQVVPSISKIWVESTSGDDLIMLRNDEVKVRLKQLSEGQRIFMSLVADLARRLILLNPTLDNPLAGQGIVLIDEIELHLHPKWQQNILINLRRAFPNIQFIVTTHSPQVLSTVDKRSIRTFVLDENGKIQAEAPLFQTKGVKSSDILAEIMNTHSTPDVKEATDVEEFSKLLLVDSKKEDAESLLNGTLIPHFGESHPVILECKNQLKIYEMKLRIKASKNGK</sequence>
<dbReference type="PANTHER" id="PTHR32182:SF23">
    <property type="entry name" value="ATP BINDING PROTEIN"/>
    <property type="match status" value="1"/>
</dbReference>
<feature type="coiled-coil region" evidence="1">
    <location>
        <begin position="263"/>
        <end position="308"/>
    </location>
</feature>
<dbReference type="Pfam" id="PF13175">
    <property type="entry name" value="AAA_15"/>
    <property type="match status" value="1"/>
</dbReference>
<evidence type="ECO:0000259" key="2">
    <source>
        <dbReference type="SMART" id="SM00382"/>
    </source>
</evidence>
<name>A0A3B0WFT4_9ZZZZ</name>
<dbReference type="GO" id="GO:0005524">
    <property type="term" value="F:ATP binding"/>
    <property type="evidence" value="ECO:0007669"/>
    <property type="project" value="UniProtKB-KW"/>
</dbReference>
<dbReference type="Gene3D" id="3.40.50.300">
    <property type="entry name" value="P-loop containing nucleotide triphosphate hydrolases"/>
    <property type="match status" value="1"/>
</dbReference>
<gene>
    <name evidence="3" type="ORF">MNBD_GAMMA03-1823</name>
</gene>
<dbReference type="GO" id="GO:0000731">
    <property type="term" value="P:DNA synthesis involved in DNA repair"/>
    <property type="evidence" value="ECO:0007669"/>
    <property type="project" value="TreeGrafter"/>
</dbReference>
<dbReference type="SMART" id="SM00382">
    <property type="entry name" value="AAA"/>
    <property type="match status" value="1"/>
</dbReference>
<dbReference type="GO" id="GO:0016887">
    <property type="term" value="F:ATP hydrolysis activity"/>
    <property type="evidence" value="ECO:0007669"/>
    <property type="project" value="InterPro"/>
</dbReference>
<dbReference type="InterPro" id="IPR041685">
    <property type="entry name" value="AAA_GajA/Old/RecF-like"/>
</dbReference>
<feature type="domain" description="AAA+ ATPase" evidence="2">
    <location>
        <begin position="87"/>
        <end position="452"/>
    </location>
</feature>
<accession>A0A3B0WFT4</accession>
<reference evidence="3" key="1">
    <citation type="submission" date="2018-06" db="EMBL/GenBank/DDBJ databases">
        <authorList>
            <person name="Zhirakovskaya E."/>
        </authorList>
    </citation>
    <scope>NUCLEOTIDE SEQUENCE</scope>
</reference>
<organism evidence="3">
    <name type="scientific">hydrothermal vent metagenome</name>
    <dbReference type="NCBI Taxonomy" id="652676"/>
    <lineage>
        <taxon>unclassified sequences</taxon>
        <taxon>metagenomes</taxon>
        <taxon>ecological metagenomes</taxon>
    </lineage>
</organism>
<keyword evidence="3" id="KW-0547">Nucleotide-binding</keyword>
<dbReference type="InterPro" id="IPR053498">
    <property type="entry name" value="Retron_ATPase"/>
</dbReference>
<protein>
    <submittedName>
        <fullName evidence="3">ATP-binding protein</fullName>
    </submittedName>
</protein>
<dbReference type="NCBIfam" id="NF041760">
    <property type="entry name" value="PtuA"/>
    <property type="match status" value="1"/>
</dbReference>
<keyword evidence="1" id="KW-0175">Coiled coil</keyword>
<evidence type="ECO:0000313" key="3">
    <source>
        <dbReference type="EMBL" id="VAW49557.1"/>
    </source>
</evidence>
<dbReference type="InterPro" id="IPR003593">
    <property type="entry name" value="AAA+_ATPase"/>
</dbReference>
<dbReference type="InterPro" id="IPR027417">
    <property type="entry name" value="P-loop_NTPase"/>
</dbReference>
<proteinExistence type="predicted"/>
<dbReference type="AlphaFoldDB" id="A0A3B0WFT4"/>
<evidence type="ECO:0000256" key="1">
    <source>
        <dbReference type="SAM" id="Coils"/>
    </source>
</evidence>
<dbReference type="SUPFAM" id="SSF52540">
    <property type="entry name" value="P-loop containing nucleoside triphosphate hydrolases"/>
    <property type="match status" value="1"/>
</dbReference>
<dbReference type="EMBL" id="UOFC01000290">
    <property type="protein sequence ID" value="VAW49557.1"/>
    <property type="molecule type" value="Genomic_DNA"/>
</dbReference>
<dbReference type="GO" id="GO:0006302">
    <property type="term" value="P:double-strand break repair"/>
    <property type="evidence" value="ECO:0007669"/>
    <property type="project" value="TreeGrafter"/>
</dbReference>
<keyword evidence="3" id="KW-0067">ATP-binding</keyword>